<dbReference type="EMBL" id="MF417643">
    <property type="protein sequence ID" value="AVL27458.1"/>
    <property type="molecule type" value="mRNA"/>
</dbReference>
<name>A0A2P1ED52_9EMBR</name>
<feature type="compositionally biased region" description="Polar residues" evidence="3">
    <location>
        <begin position="30"/>
        <end position="46"/>
    </location>
</feature>
<gene>
    <name evidence="4" type="primary">MTPSL4</name>
</gene>
<evidence type="ECO:0000313" key="4">
    <source>
        <dbReference type="EMBL" id="AVL27458.1"/>
    </source>
</evidence>
<evidence type="ECO:0000256" key="2">
    <source>
        <dbReference type="ARBA" id="ARBA00023239"/>
    </source>
</evidence>
<evidence type="ECO:0000256" key="3">
    <source>
        <dbReference type="SAM" id="MobiDB-lite"/>
    </source>
</evidence>
<dbReference type="SUPFAM" id="SSF48576">
    <property type="entry name" value="Terpenoid synthases"/>
    <property type="match status" value="1"/>
</dbReference>
<dbReference type="GO" id="GO:0016838">
    <property type="term" value="F:carbon-oxygen lyase activity, acting on phosphates"/>
    <property type="evidence" value="ECO:0007669"/>
    <property type="project" value="InterPro"/>
</dbReference>
<dbReference type="InterPro" id="IPR024652">
    <property type="entry name" value="Trichodiene_synth"/>
</dbReference>
<proteinExistence type="evidence at transcript level"/>
<dbReference type="Pfam" id="PF06330">
    <property type="entry name" value="TRI5"/>
    <property type="match status" value="1"/>
</dbReference>
<dbReference type="Gene3D" id="1.10.600.10">
    <property type="entry name" value="Farnesyl Diphosphate Synthase"/>
    <property type="match status" value="1"/>
</dbReference>
<dbReference type="InterPro" id="IPR008949">
    <property type="entry name" value="Isoprenoid_synthase_dom_sf"/>
</dbReference>
<evidence type="ECO:0000256" key="1">
    <source>
        <dbReference type="ARBA" id="ARBA00007946"/>
    </source>
</evidence>
<organism evidence="4">
    <name type="scientific">Anthoceros agrestis</name>
    <dbReference type="NCBI Taxonomy" id="41834"/>
    <lineage>
        <taxon>Eukaryota</taxon>
        <taxon>Viridiplantae</taxon>
        <taxon>Streptophyta</taxon>
        <taxon>Embryophyta</taxon>
        <taxon>Anthocerotophyta</taxon>
        <taxon>Anthocerotopsida</taxon>
        <taxon>Anthocerotidae</taxon>
        <taxon>Anthocerotales</taxon>
        <taxon>Anthocerotaceae</taxon>
        <taxon>Anthoceros</taxon>
    </lineage>
</organism>
<feature type="compositionally biased region" description="Basic and acidic residues" evidence="3">
    <location>
        <begin position="9"/>
        <end position="25"/>
    </location>
</feature>
<accession>A0A2P1ED52</accession>
<feature type="region of interest" description="Disordered" evidence="3">
    <location>
        <begin position="1"/>
        <end position="50"/>
    </location>
</feature>
<comment type="similarity">
    <text evidence="1">Belongs to the trichodiene synthase family.</text>
</comment>
<reference evidence="4" key="1">
    <citation type="journal article" date="2018" name="Phytochemistry">
        <title>Biochemical characterization of microbial type terpene synthases in two closely related species of hornworts, Anthoceros punctatus and Anthoceros agrestis.</title>
        <authorList>
            <person name="Xiong W."/>
            <person name="Fu J."/>
            <person name="Kollner T.G."/>
            <person name="Chen X."/>
            <person name="Jia Q."/>
            <person name="Guo H."/>
            <person name="Qian P."/>
            <person name="Guo H."/>
            <person name="Wu G."/>
            <person name="Chen F."/>
        </authorList>
    </citation>
    <scope>NUCLEOTIDE SEQUENCE</scope>
</reference>
<protein>
    <submittedName>
        <fullName evidence="4">Terpine synthase-like protein MTPSL4</fullName>
    </submittedName>
</protein>
<sequence>MTIDSTHNYVRECRGNGNGRKREDIGGMTASRTKSSNRGGQSSEQQAIAAGRRSGGIMSLGIDKATLRTYYLELLQDLSFTNTRESCYPDPESVGVISAALSSLCGSYVHARMINLSASASQLCYKLHPMDIRTKIAHFIALTLTVDDLSESLRGEARRRFLEDLAFFQMKFTDPAVYAKLCPGRGELHPSLEDFIAHLKSEQSPFFPWDIRLHAMLVKCVLDFVEANQVEQHYAEHPLVYTLDMPYFPTFLRHKAGMSEGSAYFSFILDSSVQDAPRDDRLFFHRALYPMIPDLVEFMELLNDVLSFYREAETGDSTMWVLNQAKAHGLTPLQVLRQSAKAAIQVKKRLMASVDRSSSVELKEKLVQFCEGYVAWHVGDKRYRLDEVLGTGGWYQGGFWK</sequence>
<dbReference type="AlphaFoldDB" id="A0A2P1ED52"/>
<keyword evidence="2" id="KW-0456">Lyase</keyword>